<evidence type="ECO:0000259" key="2">
    <source>
        <dbReference type="Pfam" id="PF01814"/>
    </source>
</evidence>
<accession>A0ABY4T7Q2</accession>
<evidence type="ECO:0000313" key="5">
    <source>
        <dbReference type="Proteomes" id="UP001056383"/>
    </source>
</evidence>
<dbReference type="InterPro" id="IPR012312">
    <property type="entry name" value="Hemerythrin-like"/>
</dbReference>
<dbReference type="EMBL" id="CP095474">
    <property type="protein sequence ID" value="URN14994.1"/>
    <property type="molecule type" value="Genomic_DNA"/>
</dbReference>
<evidence type="ECO:0000259" key="3">
    <source>
        <dbReference type="Pfam" id="PF07498"/>
    </source>
</evidence>
<dbReference type="PANTHER" id="PTHR35585:SF1">
    <property type="entry name" value="HHE DOMAIN PROTEIN (AFU_ORTHOLOGUE AFUA_4G00730)"/>
    <property type="match status" value="1"/>
</dbReference>
<proteinExistence type="predicted"/>
<name>A0ABY4T7Q2_9ACTN</name>
<feature type="domain" description="Hemerythrin-like" evidence="2">
    <location>
        <begin position="5"/>
        <end position="116"/>
    </location>
</feature>
<reference evidence="4" key="1">
    <citation type="submission" date="2022-04" db="EMBL/GenBank/DDBJ databases">
        <title>Systematic whole-genome sequencing reveals an unexpected diversity among actinomycetoma pathogens and provides insights into their antibacterial susceptibilities.</title>
        <authorList>
            <person name="Watson A.K."/>
            <person name="Kepplinger B."/>
            <person name="Bakhiet S.M."/>
            <person name="Mhmoud N.A."/>
            <person name="Chapman J."/>
            <person name="Allenby N."/>
            <person name="Mickiewicz K."/>
            <person name="Goodfellow M."/>
            <person name="Fahal A.H."/>
            <person name="Errington J."/>
        </authorList>
    </citation>
    <scope>NUCLEOTIDE SEQUENCE</scope>
    <source>
        <strain evidence="4">SD 504</strain>
    </source>
</reference>
<dbReference type="Pfam" id="PF01814">
    <property type="entry name" value="Hemerythrin"/>
    <property type="match status" value="1"/>
</dbReference>
<organism evidence="4 5">
    <name type="scientific">Streptomyces sudanensis</name>
    <dbReference type="NCBI Taxonomy" id="436397"/>
    <lineage>
        <taxon>Bacteria</taxon>
        <taxon>Bacillati</taxon>
        <taxon>Actinomycetota</taxon>
        <taxon>Actinomycetes</taxon>
        <taxon>Kitasatosporales</taxon>
        <taxon>Streptomycetaceae</taxon>
        <taxon>Streptomyces</taxon>
    </lineage>
</organism>
<feature type="compositionally biased region" description="Basic and acidic residues" evidence="1">
    <location>
        <begin position="190"/>
        <end position="203"/>
    </location>
</feature>
<dbReference type="Pfam" id="PF07498">
    <property type="entry name" value="Rho_N"/>
    <property type="match status" value="1"/>
</dbReference>
<dbReference type="InterPro" id="IPR011112">
    <property type="entry name" value="Rho-like_N"/>
</dbReference>
<feature type="compositionally biased region" description="Gly residues" evidence="1">
    <location>
        <begin position="147"/>
        <end position="164"/>
    </location>
</feature>
<gene>
    <name evidence="4" type="ORF">MW084_02540</name>
</gene>
<dbReference type="Proteomes" id="UP001056383">
    <property type="component" value="Chromosome"/>
</dbReference>
<dbReference type="RefSeq" id="WP_010468653.1">
    <property type="nucleotide sequence ID" value="NZ_CP095474.1"/>
</dbReference>
<protein>
    <submittedName>
        <fullName evidence="4">Hemerythrin domain-containing protein</fullName>
    </submittedName>
</protein>
<keyword evidence="5" id="KW-1185">Reference proteome</keyword>
<feature type="compositionally biased region" description="Basic and acidic residues" evidence="1">
    <location>
        <begin position="167"/>
        <end position="181"/>
    </location>
</feature>
<dbReference type="Gene3D" id="1.20.120.520">
    <property type="entry name" value="nmb1532 protein domain like"/>
    <property type="match status" value="1"/>
</dbReference>
<feature type="region of interest" description="Disordered" evidence="1">
    <location>
        <begin position="144"/>
        <end position="203"/>
    </location>
</feature>
<evidence type="ECO:0000256" key="1">
    <source>
        <dbReference type="SAM" id="MobiDB-lite"/>
    </source>
</evidence>
<sequence length="203" mass="22697">MADDVIEMIKTDHRELDRLLEMMQKDRDSRPLALPLAVAMLEAHSRAEEEHVYPVLVKQAGEKEETRHATEEHHEAEQLGKRLLEMDWESEEFDQGLEKWIDAVRHHVEEEEQELLVSLGEALDSEELRELGLRFAGQRSEEIAGKALGGNGGASGSSGGGRSGEGITREELYAKARELGVEGRSSMNKGELEEQVRKAEGEA</sequence>
<dbReference type="PANTHER" id="PTHR35585">
    <property type="entry name" value="HHE DOMAIN PROTEIN (AFU_ORTHOLOGUE AFUA_4G00730)"/>
    <property type="match status" value="1"/>
</dbReference>
<evidence type="ECO:0000313" key="4">
    <source>
        <dbReference type="EMBL" id="URN14994.1"/>
    </source>
</evidence>
<feature type="domain" description="Rho termination factor-like N-terminal" evidence="3">
    <location>
        <begin position="170"/>
        <end position="200"/>
    </location>
</feature>